<proteinExistence type="inferred from homology"/>
<keyword evidence="17" id="KW-1185">Reference proteome</keyword>
<dbReference type="AlphaFoldDB" id="A0A916WKG1"/>
<keyword evidence="8 14" id="KW-0067">ATP-binding</keyword>
<evidence type="ECO:0000256" key="2">
    <source>
        <dbReference type="ARBA" id="ARBA00011643"/>
    </source>
</evidence>
<dbReference type="Gene3D" id="3.40.50.300">
    <property type="entry name" value="P-loop containing nucleotide triphosphate hydrolases"/>
    <property type="match status" value="1"/>
</dbReference>
<organism evidence="16 17">
    <name type="scientific">Brucella endophytica</name>
    <dbReference type="NCBI Taxonomy" id="1963359"/>
    <lineage>
        <taxon>Bacteria</taxon>
        <taxon>Pseudomonadati</taxon>
        <taxon>Pseudomonadota</taxon>
        <taxon>Alphaproteobacteria</taxon>
        <taxon>Hyphomicrobiales</taxon>
        <taxon>Brucellaceae</taxon>
        <taxon>Brucella/Ochrobactrum group</taxon>
        <taxon>Brucella</taxon>
    </lineage>
</organism>
<evidence type="ECO:0000256" key="11">
    <source>
        <dbReference type="ARBA" id="ARBA00044932"/>
    </source>
</evidence>
<evidence type="ECO:0000313" key="16">
    <source>
        <dbReference type="EMBL" id="GGB10023.1"/>
    </source>
</evidence>
<keyword evidence="4 14" id="KW-0235">DNA replication</keyword>
<dbReference type="GO" id="GO:0043139">
    <property type="term" value="F:5'-3' DNA helicase activity"/>
    <property type="evidence" value="ECO:0007669"/>
    <property type="project" value="UniProtKB-EC"/>
</dbReference>
<dbReference type="InterPro" id="IPR007694">
    <property type="entry name" value="DNA_helicase_DnaB-like_C"/>
</dbReference>
<dbReference type="SUPFAM" id="SSF52540">
    <property type="entry name" value="P-loop containing nucleoside triphosphate hydrolases"/>
    <property type="match status" value="1"/>
</dbReference>
<accession>A0A916WKG1</accession>
<evidence type="ECO:0000256" key="4">
    <source>
        <dbReference type="ARBA" id="ARBA00022705"/>
    </source>
</evidence>
<dbReference type="GO" id="GO:1990077">
    <property type="term" value="C:primosome complex"/>
    <property type="evidence" value="ECO:0007669"/>
    <property type="project" value="UniProtKB-UniRule"/>
</dbReference>
<dbReference type="PROSITE" id="PS51199">
    <property type="entry name" value="SF4_HELICASE"/>
    <property type="match status" value="1"/>
</dbReference>
<dbReference type="PANTHER" id="PTHR30153">
    <property type="entry name" value="REPLICATIVE DNA HELICASE DNAB"/>
    <property type="match status" value="1"/>
</dbReference>
<dbReference type="GO" id="GO:0005829">
    <property type="term" value="C:cytosol"/>
    <property type="evidence" value="ECO:0007669"/>
    <property type="project" value="TreeGrafter"/>
</dbReference>
<dbReference type="SMART" id="SM00382">
    <property type="entry name" value="AAA"/>
    <property type="match status" value="1"/>
</dbReference>
<dbReference type="NCBIfam" id="TIGR00665">
    <property type="entry name" value="DnaB"/>
    <property type="match status" value="1"/>
</dbReference>
<evidence type="ECO:0000256" key="6">
    <source>
        <dbReference type="ARBA" id="ARBA00022801"/>
    </source>
</evidence>
<dbReference type="InterPro" id="IPR027417">
    <property type="entry name" value="P-loop_NTPase"/>
</dbReference>
<evidence type="ECO:0000256" key="7">
    <source>
        <dbReference type="ARBA" id="ARBA00022806"/>
    </source>
</evidence>
<dbReference type="SUPFAM" id="SSF48024">
    <property type="entry name" value="N-terminal domain of DnaB helicase"/>
    <property type="match status" value="1"/>
</dbReference>
<dbReference type="InterPro" id="IPR016136">
    <property type="entry name" value="DNA_helicase_N/primase_C"/>
</dbReference>
<evidence type="ECO:0000256" key="8">
    <source>
        <dbReference type="ARBA" id="ARBA00022840"/>
    </source>
</evidence>
<comment type="catalytic activity">
    <reaction evidence="12 14">
        <text>ATP + H2O = ADP + phosphate + H(+)</text>
        <dbReference type="Rhea" id="RHEA:13065"/>
        <dbReference type="ChEBI" id="CHEBI:15377"/>
        <dbReference type="ChEBI" id="CHEBI:15378"/>
        <dbReference type="ChEBI" id="CHEBI:30616"/>
        <dbReference type="ChEBI" id="CHEBI:43474"/>
        <dbReference type="ChEBI" id="CHEBI:456216"/>
        <dbReference type="EC" id="5.6.2.3"/>
    </reaction>
</comment>
<dbReference type="Pfam" id="PF00772">
    <property type="entry name" value="DnaB"/>
    <property type="match status" value="1"/>
</dbReference>
<gene>
    <name evidence="16" type="ORF">GCM10011491_42420</name>
</gene>
<comment type="subunit">
    <text evidence="2">Homohexamer.</text>
</comment>
<dbReference type="CDD" id="cd00984">
    <property type="entry name" value="DnaB_C"/>
    <property type="match status" value="1"/>
</dbReference>
<evidence type="ECO:0000259" key="15">
    <source>
        <dbReference type="PROSITE" id="PS51199"/>
    </source>
</evidence>
<dbReference type="NCBIfam" id="NF006606">
    <property type="entry name" value="PRK09165.1"/>
    <property type="match status" value="1"/>
</dbReference>
<dbReference type="GO" id="GO:0016787">
    <property type="term" value="F:hydrolase activity"/>
    <property type="evidence" value="ECO:0007669"/>
    <property type="project" value="UniProtKB-KW"/>
</dbReference>
<evidence type="ECO:0000256" key="14">
    <source>
        <dbReference type="RuleBase" id="RU362085"/>
    </source>
</evidence>
<evidence type="ECO:0000313" key="17">
    <source>
        <dbReference type="Proteomes" id="UP000646478"/>
    </source>
</evidence>
<dbReference type="InterPro" id="IPR007692">
    <property type="entry name" value="DNA_helicase_DnaB"/>
</dbReference>
<keyword evidence="5 14" id="KW-0547">Nucleotide-binding</keyword>
<name>A0A916WKG1_9HYPH</name>
<dbReference type="EMBL" id="BMHH01000028">
    <property type="protein sequence ID" value="GGB10023.1"/>
    <property type="molecule type" value="Genomic_DNA"/>
</dbReference>
<keyword evidence="10" id="KW-0413">Isomerase</keyword>
<evidence type="ECO:0000256" key="5">
    <source>
        <dbReference type="ARBA" id="ARBA00022741"/>
    </source>
</evidence>
<dbReference type="Pfam" id="PF03796">
    <property type="entry name" value="DnaB_C"/>
    <property type="match status" value="1"/>
</dbReference>
<reference evidence="16" key="1">
    <citation type="journal article" date="2014" name="Int. J. Syst. Evol. Microbiol.">
        <title>Complete genome sequence of Corynebacterium casei LMG S-19264T (=DSM 44701T), isolated from a smear-ripened cheese.</title>
        <authorList>
            <consortium name="US DOE Joint Genome Institute (JGI-PGF)"/>
            <person name="Walter F."/>
            <person name="Albersmeier A."/>
            <person name="Kalinowski J."/>
            <person name="Ruckert C."/>
        </authorList>
    </citation>
    <scope>NUCLEOTIDE SEQUENCE</scope>
    <source>
        <strain evidence="16">CGMCC 1.15082</strain>
    </source>
</reference>
<dbReference type="InterPro" id="IPR007693">
    <property type="entry name" value="DNA_helicase_DnaB-like_N"/>
</dbReference>
<feature type="domain" description="SF4 helicase" evidence="15">
    <location>
        <begin position="201"/>
        <end position="499"/>
    </location>
</feature>
<dbReference type="GO" id="GO:0003677">
    <property type="term" value="F:DNA binding"/>
    <property type="evidence" value="ECO:0007669"/>
    <property type="project" value="UniProtKB-UniRule"/>
</dbReference>
<reference evidence="16" key="2">
    <citation type="submission" date="2020-09" db="EMBL/GenBank/DDBJ databases">
        <authorList>
            <person name="Sun Q."/>
            <person name="Zhou Y."/>
        </authorList>
    </citation>
    <scope>NUCLEOTIDE SEQUENCE</scope>
    <source>
        <strain evidence="16">CGMCC 1.15082</strain>
    </source>
</reference>
<dbReference type="PANTHER" id="PTHR30153:SF2">
    <property type="entry name" value="REPLICATIVE DNA HELICASE"/>
    <property type="match status" value="1"/>
</dbReference>
<evidence type="ECO:0000256" key="12">
    <source>
        <dbReference type="ARBA" id="ARBA00048954"/>
    </source>
</evidence>
<dbReference type="GO" id="GO:0006269">
    <property type="term" value="P:DNA replication, synthesis of primer"/>
    <property type="evidence" value="ECO:0007669"/>
    <property type="project" value="UniProtKB-UniRule"/>
</dbReference>
<keyword evidence="9 14" id="KW-0238">DNA-binding</keyword>
<evidence type="ECO:0000256" key="13">
    <source>
        <dbReference type="NCBIfam" id="TIGR00665"/>
    </source>
</evidence>
<comment type="function">
    <text evidence="11 14">The main replicative DNA helicase, it participates in initiation and elongation during chromosome replication. Travels ahead of the DNA replisome, separating dsDNA into templates for DNA synthesis. A processive ATP-dependent 5'-3' DNA helicase it has DNA-dependent ATPase activity.</text>
</comment>
<evidence type="ECO:0000256" key="3">
    <source>
        <dbReference type="ARBA" id="ARBA00022515"/>
    </source>
</evidence>
<evidence type="ECO:0000256" key="1">
    <source>
        <dbReference type="ARBA" id="ARBA00008428"/>
    </source>
</evidence>
<protein>
    <recommendedName>
        <fullName evidence="13 14">Replicative DNA helicase</fullName>
        <ecNumber evidence="13 14">5.6.2.3</ecNumber>
    </recommendedName>
</protein>
<keyword evidence="6 14" id="KW-0378">Hydrolase</keyword>
<dbReference type="Proteomes" id="UP000646478">
    <property type="component" value="Unassembled WGS sequence"/>
</dbReference>
<evidence type="ECO:0000256" key="10">
    <source>
        <dbReference type="ARBA" id="ARBA00023235"/>
    </source>
</evidence>
<keyword evidence="7 14" id="KW-0347">Helicase</keyword>
<dbReference type="Gene3D" id="1.10.860.10">
    <property type="entry name" value="DNAb Helicase, Chain A"/>
    <property type="match status" value="1"/>
</dbReference>
<dbReference type="GO" id="GO:0005524">
    <property type="term" value="F:ATP binding"/>
    <property type="evidence" value="ECO:0007669"/>
    <property type="project" value="UniProtKB-UniRule"/>
</dbReference>
<comment type="similarity">
    <text evidence="1 14">Belongs to the helicase family. DnaB subfamily.</text>
</comment>
<dbReference type="InterPro" id="IPR036185">
    <property type="entry name" value="DNA_heli_DnaB-like_N_sf"/>
</dbReference>
<comment type="caution">
    <text evidence="16">The sequence shown here is derived from an EMBL/GenBank/DDBJ whole genome shotgun (WGS) entry which is preliminary data.</text>
</comment>
<sequence>MRIMAEAAVRKIDETRGGGGGRGALYREAPNNIEAEQALLGAILVNNDAFYRVSDFLKPAHFYEPLHRKVFEVASDLIRMGKAANPITMKTFLPAEEKVGDMTVFQYVARLATEAVTIINAEDYGRAIYDLATRRALIGIGEDMVNIAYDAPVDVAPQAQIEDAERRLFELAETGRYDGGFQSFNDAVKSAVDMANAAFMRDGHLSGISTGIHTLDGRMGGLQPSDLIILAGRPGMGKTSLATNIAFNIAAAYQGEQQADGSIKAVNGGVVGFFSLEMSSEQLATRIISEQTEISSSKIRRGEITETDFEKLVACSHMMQKIPLYIDQTGGISIAQLAARARRLKRQRGLDVLVIDYVQLMTGSSKASAQNRVQEITEITTGLKALGKELNVPIIALSQLSRQVESRDDKRPQLSDLRESGSIEQDADVVLFVFREEYYIKNREPKPGTEEYFKWQAEMEDGRGKAEVIIAKQRHGPTGTVKLAFQAEYTRFTDLAEESHLPERYE</sequence>
<dbReference type="InterPro" id="IPR003593">
    <property type="entry name" value="AAA+_ATPase"/>
</dbReference>
<evidence type="ECO:0000256" key="9">
    <source>
        <dbReference type="ARBA" id="ARBA00023125"/>
    </source>
</evidence>
<keyword evidence="3 14" id="KW-0639">Primosome</keyword>
<dbReference type="EC" id="5.6.2.3" evidence="13 14"/>